<dbReference type="RefSeq" id="WP_228848104.1">
    <property type="nucleotide sequence ID" value="NZ_JADCKQ010000004.1"/>
</dbReference>
<evidence type="ECO:0000313" key="3">
    <source>
        <dbReference type="Proteomes" id="UP000640583"/>
    </source>
</evidence>
<accession>A0A8J7LVK0</accession>
<dbReference type="Gene3D" id="2.40.160.10">
    <property type="entry name" value="Porin"/>
    <property type="match status" value="1"/>
</dbReference>
<sequence length="234" mass="25748">MKQQIKISTLGIALLATTPLHAFEFSGGEVFVSRLTDDFSGTTEQTDIIGGSGELRFGAFGLQADVSNRNFVAGDNIPSWGLHGFYTFSENLKAGIHYGQEDWNGFRYSNTGIELAYQRGAWDLEAYFYEDHGLDDDWDSTVGGLNAEFGLNEQFSLHGNLAVSGGDDDIIYYGIGGTWHHQSGAFVRLDAGRFDDRDRGEDANVFALRVGFEFGNGVTFSHRNLNENLPGYGN</sequence>
<evidence type="ECO:0008006" key="4">
    <source>
        <dbReference type="Google" id="ProtNLM"/>
    </source>
</evidence>
<keyword evidence="3" id="KW-1185">Reference proteome</keyword>
<organism evidence="2 3">
    <name type="scientific">Halocynthiibacter styelae</name>
    <dbReference type="NCBI Taxonomy" id="2761955"/>
    <lineage>
        <taxon>Bacteria</taxon>
        <taxon>Pseudomonadati</taxon>
        <taxon>Pseudomonadota</taxon>
        <taxon>Alphaproteobacteria</taxon>
        <taxon>Rhodobacterales</taxon>
        <taxon>Paracoccaceae</taxon>
        <taxon>Halocynthiibacter</taxon>
    </lineage>
</organism>
<gene>
    <name evidence="2" type="ORF">H1D41_06365</name>
</gene>
<dbReference type="EMBL" id="JADCKQ010000004">
    <property type="protein sequence ID" value="MBI1493252.1"/>
    <property type="molecule type" value="Genomic_DNA"/>
</dbReference>
<evidence type="ECO:0000256" key="1">
    <source>
        <dbReference type="SAM" id="SignalP"/>
    </source>
</evidence>
<name>A0A8J7LVK0_9RHOB</name>
<evidence type="ECO:0000313" key="2">
    <source>
        <dbReference type="EMBL" id="MBI1493252.1"/>
    </source>
</evidence>
<feature type="signal peptide" evidence="1">
    <location>
        <begin position="1"/>
        <end position="22"/>
    </location>
</feature>
<proteinExistence type="predicted"/>
<dbReference type="InterPro" id="IPR023614">
    <property type="entry name" value="Porin_dom_sf"/>
</dbReference>
<reference evidence="2" key="1">
    <citation type="submission" date="2020-10" db="EMBL/GenBank/DDBJ databases">
        <title>Paenihalocynthiibacter styelae gen. nov., sp. nov., isolated from stalked sea squirt Styela clava.</title>
        <authorList>
            <person name="Kim Y.-O."/>
            <person name="Yoon J.-H."/>
        </authorList>
    </citation>
    <scope>NUCLEOTIDE SEQUENCE</scope>
    <source>
        <strain evidence="2">MYP1-1</strain>
    </source>
</reference>
<comment type="caution">
    <text evidence="2">The sequence shown here is derived from an EMBL/GenBank/DDBJ whole genome shotgun (WGS) entry which is preliminary data.</text>
</comment>
<dbReference type="AlphaFoldDB" id="A0A8J7LVK0"/>
<keyword evidence="1" id="KW-0732">Signal</keyword>
<protein>
    <recommendedName>
        <fullName evidence="4">Outer membrane protein beta-barrel domain-containing protein</fullName>
    </recommendedName>
</protein>
<dbReference type="Proteomes" id="UP000640583">
    <property type="component" value="Unassembled WGS sequence"/>
</dbReference>
<feature type="chain" id="PRO_5035299594" description="Outer membrane protein beta-barrel domain-containing protein" evidence="1">
    <location>
        <begin position="23"/>
        <end position="234"/>
    </location>
</feature>
<dbReference type="SUPFAM" id="SSF56935">
    <property type="entry name" value="Porins"/>
    <property type="match status" value="1"/>
</dbReference>